<dbReference type="AlphaFoldDB" id="A0A3B7ME67"/>
<evidence type="ECO:0000256" key="2">
    <source>
        <dbReference type="ARBA" id="ARBA00022691"/>
    </source>
</evidence>
<dbReference type="InterPro" id="IPR042284">
    <property type="entry name" value="AdoMetDC_N"/>
</dbReference>
<evidence type="ECO:0000256" key="6">
    <source>
        <dbReference type="ARBA" id="ARBA00023115"/>
    </source>
</evidence>
<dbReference type="GO" id="GO:0008295">
    <property type="term" value="P:spermidine biosynthetic process"/>
    <property type="evidence" value="ECO:0007669"/>
    <property type="project" value="UniProtKB-KW"/>
</dbReference>
<dbReference type="EC" id="4.1.1.50" evidence="11"/>
<dbReference type="GO" id="GO:0005829">
    <property type="term" value="C:cytosol"/>
    <property type="evidence" value="ECO:0007669"/>
    <property type="project" value="TreeGrafter"/>
</dbReference>
<keyword evidence="4" id="KW-0068">Autocatalytic cleavage</keyword>
<evidence type="ECO:0000313" key="12">
    <source>
        <dbReference type="Proteomes" id="UP000261812"/>
    </source>
</evidence>
<dbReference type="InterPro" id="IPR017716">
    <property type="entry name" value="S-AdoMet_deCOase_pro-enz"/>
</dbReference>
<keyword evidence="6" id="KW-0620">Polyamine biosynthesis</keyword>
<keyword evidence="7" id="KW-0865">Zymogen</keyword>
<evidence type="ECO:0000256" key="1">
    <source>
        <dbReference type="ARBA" id="ARBA00001928"/>
    </source>
</evidence>
<keyword evidence="9" id="KW-0704">Schiff base</keyword>
<dbReference type="KEGG" id="tsq:D3A95_08920"/>
<dbReference type="Proteomes" id="UP000261812">
    <property type="component" value="Chromosome"/>
</dbReference>
<dbReference type="SUPFAM" id="SSF56276">
    <property type="entry name" value="S-adenosylmethionine decarboxylase"/>
    <property type="match status" value="1"/>
</dbReference>
<dbReference type="PANTHER" id="PTHR33866">
    <property type="entry name" value="S-ADENOSYLMETHIONINE DECARBOXYLASE PROENZYME"/>
    <property type="match status" value="1"/>
</dbReference>
<dbReference type="InterPro" id="IPR003826">
    <property type="entry name" value="AdoMetDC_fam_prok"/>
</dbReference>
<dbReference type="RefSeq" id="WP_181494689.1">
    <property type="nucleotide sequence ID" value="NZ_CP032152.1"/>
</dbReference>
<evidence type="ECO:0000256" key="5">
    <source>
        <dbReference type="ARBA" id="ARBA00023066"/>
    </source>
</evidence>
<protein>
    <submittedName>
        <fullName evidence="11">Adenosylmethionine decarboxylase</fullName>
        <ecNumber evidence="11">4.1.1.50</ecNumber>
    </submittedName>
</protein>
<evidence type="ECO:0000256" key="7">
    <source>
        <dbReference type="ARBA" id="ARBA00023145"/>
    </source>
</evidence>
<dbReference type="InterPro" id="IPR016067">
    <property type="entry name" value="S-AdoMet_deCO2ase_core"/>
</dbReference>
<dbReference type="EMBL" id="CP032152">
    <property type="protein sequence ID" value="AXY68172.1"/>
    <property type="molecule type" value="Genomic_DNA"/>
</dbReference>
<dbReference type="InterPro" id="IPR042286">
    <property type="entry name" value="AdoMetDC_C"/>
</dbReference>
<dbReference type="Gene3D" id="3.30.360.110">
    <property type="entry name" value="S-adenosylmethionine decarboxylase domain"/>
    <property type="match status" value="1"/>
</dbReference>
<evidence type="ECO:0000256" key="4">
    <source>
        <dbReference type="ARBA" id="ARBA00022813"/>
    </source>
</evidence>
<keyword evidence="12" id="KW-1185">Reference proteome</keyword>
<evidence type="ECO:0000256" key="8">
    <source>
        <dbReference type="ARBA" id="ARBA00023239"/>
    </source>
</evidence>
<keyword evidence="8 11" id="KW-0456">Lyase</keyword>
<evidence type="ECO:0000313" key="11">
    <source>
        <dbReference type="EMBL" id="AXY68172.1"/>
    </source>
</evidence>
<dbReference type="Gene3D" id="3.30.160.750">
    <property type="match status" value="1"/>
</dbReference>
<proteinExistence type="predicted"/>
<keyword evidence="2" id="KW-0949">S-adenosyl-L-methionine</keyword>
<keyword evidence="3" id="KW-0210">Decarboxylase</keyword>
<gene>
    <name evidence="11" type="primary">speD</name>
    <name evidence="11" type="ORF">D3A95_08920</name>
</gene>
<dbReference type="NCBIfam" id="TIGR03330">
    <property type="entry name" value="SAM_DCase_Bsu"/>
    <property type="match status" value="1"/>
</dbReference>
<evidence type="ECO:0000256" key="3">
    <source>
        <dbReference type="ARBA" id="ARBA00022793"/>
    </source>
</evidence>
<dbReference type="Pfam" id="PF02675">
    <property type="entry name" value="AdoMet_dc"/>
    <property type="match status" value="1"/>
</dbReference>
<evidence type="ECO:0000256" key="9">
    <source>
        <dbReference type="ARBA" id="ARBA00023270"/>
    </source>
</evidence>
<comment type="cofactor">
    <cofactor evidence="1">
        <name>pyruvate</name>
        <dbReference type="ChEBI" id="CHEBI:15361"/>
    </cofactor>
</comment>
<accession>A0A3B7ME67</accession>
<name>A0A3B7ME67_9CYAN</name>
<organism evidence="11 12">
    <name type="scientific">Thermosynechococcus sichuanensis E542</name>
    <dbReference type="NCBI Taxonomy" id="2016101"/>
    <lineage>
        <taxon>Bacteria</taxon>
        <taxon>Bacillati</taxon>
        <taxon>Cyanobacteriota</taxon>
        <taxon>Cyanophyceae</taxon>
        <taxon>Acaryochloridales</taxon>
        <taxon>Thermosynechococcaceae</taxon>
        <taxon>Thermosynechococcus</taxon>
        <taxon>Thermosynechococcus sichuanensis</taxon>
    </lineage>
</organism>
<dbReference type="GO" id="GO:0004014">
    <property type="term" value="F:adenosylmethionine decarboxylase activity"/>
    <property type="evidence" value="ECO:0007669"/>
    <property type="project" value="UniProtKB-EC"/>
</dbReference>
<keyword evidence="5" id="KW-0745">Spermidine biosynthesis</keyword>
<dbReference type="PANTHER" id="PTHR33866:SF2">
    <property type="entry name" value="S-ADENOSYLMETHIONINE DECARBOXYLASE PROENZYME"/>
    <property type="match status" value="1"/>
</dbReference>
<sequence>MMYSPVAAMQPVKPRLGIHLIGDLYQCRGDIRYFVDRNCLRTLCLEAVHEAGLIALGDLFHQFGQAGGVTGAVVLAESHLTIHTWPEKRYVTLDVYVCNYSQDNRHKAQKLFDQLVVVFDPALPRTQCVERE</sequence>
<reference evidence="12" key="1">
    <citation type="submission" date="2018-09" db="EMBL/GenBank/DDBJ databases">
        <title>Complete genome sequence of thermophilic cyanobacteria strain Thermosynechococcus elongatus PKUAC-SCTE542.</title>
        <authorList>
            <person name="Liang Y."/>
            <person name="Tang J."/>
            <person name="Daroch M."/>
        </authorList>
    </citation>
    <scope>NUCLEOTIDE SEQUENCE [LARGE SCALE GENOMIC DNA]</scope>
    <source>
        <strain evidence="12">E542</strain>
    </source>
</reference>
<keyword evidence="10" id="KW-0670">Pyruvate</keyword>
<evidence type="ECO:0000256" key="10">
    <source>
        <dbReference type="ARBA" id="ARBA00023317"/>
    </source>
</evidence>